<feature type="site" description="Important for catalytic activity" evidence="7">
    <location>
        <position position="336"/>
    </location>
</feature>
<keyword evidence="11" id="KW-1185">Reference proteome</keyword>
<reference evidence="10" key="2">
    <citation type="submission" date="2013-10" db="EMBL/GenBank/DDBJ databases">
        <authorList>
            <person name="Aslett M."/>
        </authorList>
    </citation>
    <scope>NUCLEOTIDE SEQUENCE [LARGE SCALE GENOMIC DNA]</scope>
    <source>
        <strain evidence="10">Houghton</strain>
    </source>
</reference>
<feature type="binding site" evidence="6">
    <location>
        <position position="367"/>
    </location>
    <ligand>
        <name>Mg(2+)</name>
        <dbReference type="ChEBI" id="CHEBI:18420"/>
        <label>1</label>
    </ligand>
</feature>
<keyword evidence="6" id="KW-0464">Manganese</keyword>
<evidence type="ECO:0000313" key="10">
    <source>
        <dbReference type="EMBL" id="CDI87395.1"/>
    </source>
</evidence>
<dbReference type="InterPro" id="IPR005135">
    <property type="entry name" value="Endo/exonuclease/phosphatase"/>
</dbReference>
<dbReference type="GO" id="GO:0008081">
    <property type="term" value="F:phosphoric diester hydrolase activity"/>
    <property type="evidence" value="ECO:0007669"/>
    <property type="project" value="TreeGrafter"/>
</dbReference>
<feature type="region of interest" description="Disordered" evidence="8">
    <location>
        <begin position="165"/>
        <end position="185"/>
    </location>
</feature>
<evidence type="ECO:0000256" key="7">
    <source>
        <dbReference type="PIRSR" id="PIRSR604808-3"/>
    </source>
</evidence>
<dbReference type="OrthoDB" id="498125at2759"/>
<dbReference type="SUPFAM" id="SSF56219">
    <property type="entry name" value="DNase I-like"/>
    <property type="match status" value="2"/>
</dbReference>
<dbReference type="AlphaFoldDB" id="U6H4L3"/>
<evidence type="ECO:0000256" key="2">
    <source>
        <dbReference type="ARBA" id="ARBA00022723"/>
    </source>
</evidence>
<evidence type="ECO:0000256" key="6">
    <source>
        <dbReference type="PIRSR" id="PIRSR604808-2"/>
    </source>
</evidence>
<dbReference type="GO" id="GO:0008311">
    <property type="term" value="F:double-stranded DNA 3'-5' DNA exonuclease activity"/>
    <property type="evidence" value="ECO:0007669"/>
    <property type="project" value="TreeGrafter"/>
</dbReference>
<dbReference type="InterPro" id="IPR004808">
    <property type="entry name" value="AP_endonuc_1"/>
</dbReference>
<proteinExistence type="inferred from homology"/>
<dbReference type="Pfam" id="PF03372">
    <property type="entry name" value="Exo_endo_phos"/>
    <property type="match status" value="1"/>
</dbReference>
<organism evidence="10 11">
    <name type="scientific">Eimeria praecox</name>
    <dbReference type="NCBI Taxonomy" id="51316"/>
    <lineage>
        <taxon>Eukaryota</taxon>
        <taxon>Sar</taxon>
        <taxon>Alveolata</taxon>
        <taxon>Apicomplexa</taxon>
        <taxon>Conoidasida</taxon>
        <taxon>Coccidia</taxon>
        <taxon>Eucoccidiorida</taxon>
        <taxon>Eimeriorina</taxon>
        <taxon>Eimeriidae</taxon>
        <taxon>Eimeria</taxon>
    </lineage>
</organism>
<feature type="domain" description="Endonuclease/exonuclease/phosphatase" evidence="9">
    <location>
        <begin position="58"/>
        <end position="258"/>
    </location>
</feature>
<evidence type="ECO:0000256" key="1">
    <source>
        <dbReference type="ARBA" id="ARBA00007092"/>
    </source>
</evidence>
<evidence type="ECO:0000256" key="3">
    <source>
        <dbReference type="ARBA" id="ARBA00022801"/>
    </source>
</evidence>
<feature type="site" description="Transition state stabilizer" evidence="7">
    <location>
        <position position="150"/>
    </location>
</feature>
<protein>
    <submittedName>
        <fullName evidence="10">DNA-(Apurinic or apyrimidinic site) lyase, putative</fullName>
    </submittedName>
</protein>
<dbReference type="GO" id="GO:0046872">
    <property type="term" value="F:metal ion binding"/>
    <property type="evidence" value="ECO:0007669"/>
    <property type="project" value="UniProtKB-KW"/>
</dbReference>
<evidence type="ECO:0000256" key="5">
    <source>
        <dbReference type="PIRSR" id="PIRSR604808-1"/>
    </source>
</evidence>
<keyword evidence="10" id="KW-0456">Lyase</keyword>
<reference evidence="10" key="1">
    <citation type="submission" date="2013-10" db="EMBL/GenBank/DDBJ databases">
        <title>Genomic analysis of the causative agents of coccidiosis in chickens.</title>
        <authorList>
            <person name="Reid A.J."/>
            <person name="Blake D."/>
            <person name="Billington K."/>
            <person name="Browne H."/>
            <person name="Dunn M."/>
            <person name="Hung S."/>
            <person name="Kawahara F."/>
            <person name="Miranda-Saavedra D."/>
            <person name="Mourier T."/>
            <person name="Nagra H."/>
            <person name="Otto T.D."/>
            <person name="Rawlings N."/>
            <person name="Sanchez A."/>
            <person name="Sanders M."/>
            <person name="Subramaniam C."/>
            <person name="Tay Y."/>
            <person name="Dear P."/>
            <person name="Doerig C."/>
            <person name="Gruber A."/>
            <person name="Parkinson J."/>
            <person name="Shirley M."/>
            <person name="Wan K.L."/>
            <person name="Berriman M."/>
            <person name="Tomley F."/>
            <person name="Pain A."/>
        </authorList>
    </citation>
    <scope>NUCLEOTIDE SEQUENCE [LARGE SCALE GENOMIC DNA]</scope>
    <source>
        <strain evidence="10">Houghton</strain>
    </source>
</reference>
<dbReference type="GO" id="GO:0003906">
    <property type="term" value="F:DNA-(apurinic or apyrimidinic site) endonuclease activity"/>
    <property type="evidence" value="ECO:0007669"/>
    <property type="project" value="TreeGrafter"/>
</dbReference>
<comment type="similarity">
    <text evidence="1">Belongs to the DNA repair enzymes AP/ExoA family.</text>
</comment>
<dbReference type="PANTHER" id="PTHR22748:SF10">
    <property type="entry name" value="DNA-(APURINIC OR APYRIMIDINIC SITE) ENDONUCLEASE"/>
    <property type="match status" value="1"/>
</dbReference>
<feature type="active site" evidence="5">
    <location>
        <position position="111"/>
    </location>
</feature>
<feature type="active site" description="Proton donor/acceptor" evidence="5">
    <location>
        <position position="148"/>
    </location>
</feature>
<dbReference type="Gene3D" id="3.60.10.10">
    <property type="entry name" value="Endonuclease/exonuclease/phosphatase"/>
    <property type="match status" value="2"/>
</dbReference>
<gene>
    <name evidence="10" type="ORF">EPH_0025920</name>
</gene>
<keyword evidence="3" id="KW-0378">Hydrolase</keyword>
<feature type="binding site" evidence="6">
    <location>
        <position position="148"/>
    </location>
    <ligand>
        <name>Mg(2+)</name>
        <dbReference type="ChEBI" id="CHEBI:18420"/>
        <label>1</label>
    </ligand>
</feature>
<feature type="active site" description="Proton acceptor" evidence="5">
    <location>
        <position position="368"/>
    </location>
</feature>
<feature type="binding site" evidence="6">
    <location>
        <position position="150"/>
    </location>
    <ligand>
        <name>Mg(2+)</name>
        <dbReference type="ChEBI" id="CHEBI:18420"/>
        <label>1</label>
    </ligand>
</feature>
<dbReference type="GO" id="GO:0005634">
    <property type="term" value="C:nucleus"/>
    <property type="evidence" value="ECO:0007669"/>
    <property type="project" value="TreeGrafter"/>
</dbReference>
<keyword evidence="4 6" id="KW-0460">Magnesium</keyword>
<evidence type="ECO:0000313" key="11">
    <source>
        <dbReference type="Proteomes" id="UP000018201"/>
    </source>
</evidence>
<dbReference type="VEuPathDB" id="ToxoDB:EPH_0025920"/>
<name>U6H4L3_9EIME</name>
<dbReference type="Proteomes" id="UP000018201">
    <property type="component" value="Unassembled WGS sequence"/>
</dbReference>
<dbReference type="PROSITE" id="PS51435">
    <property type="entry name" value="AP_NUCLEASE_F1_4"/>
    <property type="match status" value="1"/>
</dbReference>
<feature type="binding site" evidence="6">
    <location>
        <position position="368"/>
    </location>
    <ligand>
        <name>Mg(2+)</name>
        <dbReference type="ChEBI" id="CHEBI:18420"/>
        <label>1</label>
    </ligand>
</feature>
<sequence>MQTTGCRKNDGQPRDRGAVRVEVAAAATAAERREVQTIAACLRQALSALPDYHVLMSLADWKYSGQFLLLRRHLRVESVRFNLNEEDPCIHHTEGRVIVADFGCFSFLTTYSPNNGWVETSFQRRRKWDEELLKFVQQQKKPLIWMGDANCAPTDADLSHPKIFRSAHQPDPNLSPEDVGQPGCTDAERKRLKDILEAGKLVDVYRQRNPRTTPAPVQDSAYTWRGYSEDRSPSSARAMRLDHAFASEELLPSVVLTLLGCCDNWALLPDADLSHPKIFRSAHQPDPNLSPEDVGQPGCTDAERKRLKDILEAGYVTLTWYSEDRSPSSARAMRLDHAFASEELLPSVVSVEIVGGAFPRRRFFGSDHCPVLLRLSEAALRSRLPTE</sequence>
<dbReference type="GO" id="GO:0006284">
    <property type="term" value="P:base-excision repair"/>
    <property type="evidence" value="ECO:0007669"/>
    <property type="project" value="TreeGrafter"/>
</dbReference>
<evidence type="ECO:0000256" key="4">
    <source>
        <dbReference type="ARBA" id="ARBA00022842"/>
    </source>
</evidence>
<evidence type="ECO:0000256" key="8">
    <source>
        <dbReference type="SAM" id="MobiDB-lite"/>
    </source>
</evidence>
<dbReference type="InterPro" id="IPR036691">
    <property type="entry name" value="Endo/exonu/phosph_ase_sf"/>
</dbReference>
<comment type="cofactor">
    <cofactor evidence="6">
        <name>Mg(2+)</name>
        <dbReference type="ChEBI" id="CHEBI:18420"/>
    </cofactor>
    <cofactor evidence="6">
        <name>Mn(2+)</name>
        <dbReference type="ChEBI" id="CHEBI:29035"/>
    </cofactor>
    <text evidence="6">Probably binds two magnesium or manganese ions per subunit.</text>
</comment>
<feature type="site" description="Interaction with DNA substrate" evidence="7">
    <location>
        <position position="368"/>
    </location>
</feature>
<dbReference type="GO" id="GO:0016829">
    <property type="term" value="F:lyase activity"/>
    <property type="evidence" value="ECO:0007669"/>
    <property type="project" value="UniProtKB-KW"/>
</dbReference>
<keyword evidence="2 6" id="KW-0479">Metal-binding</keyword>
<accession>U6H4L3</accession>
<dbReference type="PANTHER" id="PTHR22748">
    <property type="entry name" value="AP ENDONUCLEASE"/>
    <property type="match status" value="1"/>
</dbReference>
<evidence type="ECO:0000259" key="9">
    <source>
        <dbReference type="Pfam" id="PF03372"/>
    </source>
</evidence>
<dbReference type="EMBL" id="HG697370">
    <property type="protein sequence ID" value="CDI87395.1"/>
    <property type="molecule type" value="Genomic_DNA"/>
</dbReference>